<organism evidence="1">
    <name type="scientific">Tanacetum cinerariifolium</name>
    <name type="common">Dalmatian daisy</name>
    <name type="synonym">Chrysanthemum cinerariifolium</name>
    <dbReference type="NCBI Taxonomy" id="118510"/>
    <lineage>
        <taxon>Eukaryota</taxon>
        <taxon>Viridiplantae</taxon>
        <taxon>Streptophyta</taxon>
        <taxon>Embryophyta</taxon>
        <taxon>Tracheophyta</taxon>
        <taxon>Spermatophyta</taxon>
        <taxon>Magnoliopsida</taxon>
        <taxon>eudicotyledons</taxon>
        <taxon>Gunneridae</taxon>
        <taxon>Pentapetalae</taxon>
        <taxon>asterids</taxon>
        <taxon>campanulids</taxon>
        <taxon>Asterales</taxon>
        <taxon>Asteraceae</taxon>
        <taxon>Asteroideae</taxon>
        <taxon>Anthemideae</taxon>
        <taxon>Anthemidinae</taxon>
        <taxon>Tanacetum</taxon>
    </lineage>
</organism>
<name>A0A699U4Q6_TANCI</name>
<evidence type="ECO:0000313" key="1">
    <source>
        <dbReference type="EMBL" id="GFD14824.1"/>
    </source>
</evidence>
<dbReference type="AlphaFoldDB" id="A0A699U4Q6"/>
<dbReference type="EMBL" id="BKCJ011282212">
    <property type="protein sequence ID" value="GFD14824.1"/>
    <property type="molecule type" value="Genomic_DNA"/>
</dbReference>
<proteinExistence type="predicted"/>
<gene>
    <name evidence="1" type="ORF">Tci_886793</name>
</gene>
<accession>A0A699U4Q6</accession>
<protein>
    <submittedName>
        <fullName evidence="1">Uncharacterized protein</fullName>
    </submittedName>
</protein>
<feature type="non-terminal residue" evidence="1">
    <location>
        <position position="71"/>
    </location>
</feature>
<reference evidence="1" key="1">
    <citation type="journal article" date="2019" name="Sci. Rep.">
        <title>Draft genome of Tanacetum cinerariifolium, the natural source of mosquito coil.</title>
        <authorList>
            <person name="Yamashiro T."/>
            <person name="Shiraishi A."/>
            <person name="Satake H."/>
            <person name="Nakayama K."/>
        </authorList>
    </citation>
    <scope>NUCLEOTIDE SEQUENCE</scope>
</reference>
<sequence>MFTQLVVQGFAGHAERFSEAAYRTVRPGEFGGDQGAFEGFDLFAEAAARRRHVRVGGTFQLQLEAQRETLG</sequence>
<comment type="caution">
    <text evidence="1">The sequence shown here is derived from an EMBL/GenBank/DDBJ whole genome shotgun (WGS) entry which is preliminary data.</text>
</comment>